<proteinExistence type="predicted"/>
<protein>
    <submittedName>
        <fullName evidence="1">Uncharacterized protein</fullName>
    </submittedName>
</protein>
<evidence type="ECO:0000313" key="1">
    <source>
        <dbReference type="EnsemblPlants" id="ORGLA12G0111200.1"/>
    </source>
</evidence>
<accession>I1R6F6</accession>
<sequence length="134" mass="13768">MARWSSLGPGALPLLSSSRAACQWRRPAGAGTDAAEVAPVVMENDGAAVLPRLWGPPPSLLLQGGAGEVENDATSIDAGFKAGTNKIKAKMPVGKLAPIASSQPASIGIFVVTEGHDGLFGNSILLRNNNYLGY</sequence>
<dbReference type="Gramene" id="ORGLA12G0111200.1">
    <property type="protein sequence ID" value="ORGLA12G0111200.1"/>
    <property type="gene ID" value="ORGLA12G0111200"/>
</dbReference>
<name>I1R6F6_ORYGL</name>
<evidence type="ECO:0000313" key="2">
    <source>
        <dbReference type="Proteomes" id="UP000007306"/>
    </source>
</evidence>
<dbReference type="AlphaFoldDB" id="I1R6F6"/>
<reference evidence="1 2" key="2">
    <citation type="submission" date="2018-04" db="EMBL/GenBank/DDBJ databases">
        <title>OglaRS2 (Oryza glaberrima Reference Sequence Version 2).</title>
        <authorList>
            <person name="Zhang J."/>
            <person name="Kudrna D."/>
            <person name="Lee S."/>
            <person name="Talag J."/>
            <person name="Rajasekar S."/>
            <person name="Wing R.A."/>
        </authorList>
    </citation>
    <scope>NUCLEOTIDE SEQUENCE [LARGE SCALE GENOMIC DNA]</scope>
    <source>
        <strain evidence="1 2">cv. IRGC 96717</strain>
    </source>
</reference>
<keyword evidence="2" id="KW-1185">Reference proteome</keyword>
<dbReference type="OMA" id="CQWRRPA"/>
<dbReference type="EnsemblPlants" id="ORGLA12G0111200.1">
    <property type="protein sequence ID" value="ORGLA12G0111200.1"/>
    <property type="gene ID" value="ORGLA12G0111200"/>
</dbReference>
<dbReference type="Proteomes" id="UP000007306">
    <property type="component" value="Chromosome 12"/>
</dbReference>
<dbReference type="HOGENOM" id="CLU_2137587_0_0_1"/>
<organism evidence="1 2">
    <name type="scientific">Oryza glaberrima</name>
    <name type="common">African rice</name>
    <dbReference type="NCBI Taxonomy" id="4538"/>
    <lineage>
        <taxon>Eukaryota</taxon>
        <taxon>Viridiplantae</taxon>
        <taxon>Streptophyta</taxon>
        <taxon>Embryophyta</taxon>
        <taxon>Tracheophyta</taxon>
        <taxon>Spermatophyta</taxon>
        <taxon>Magnoliopsida</taxon>
        <taxon>Liliopsida</taxon>
        <taxon>Poales</taxon>
        <taxon>Poaceae</taxon>
        <taxon>BOP clade</taxon>
        <taxon>Oryzoideae</taxon>
        <taxon>Oryzeae</taxon>
        <taxon>Oryzinae</taxon>
        <taxon>Oryza</taxon>
    </lineage>
</organism>
<reference evidence="1" key="1">
    <citation type="submission" date="2015-06" db="UniProtKB">
        <authorList>
            <consortium name="EnsemblPlants"/>
        </authorList>
    </citation>
    <scope>IDENTIFICATION</scope>
</reference>